<dbReference type="GO" id="GO:0061630">
    <property type="term" value="F:ubiquitin protein ligase activity"/>
    <property type="evidence" value="ECO:0007669"/>
    <property type="project" value="TreeGrafter"/>
</dbReference>
<dbReference type="InterPro" id="IPR004162">
    <property type="entry name" value="SINA-like_animal"/>
</dbReference>
<organism evidence="6 7">
    <name type="scientific">Clytia hemisphaerica</name>
    <dbReference type="NCBI Taxonomy" id="252671"/>
    <lineage>
        <taxon>Eukaryota</taxon>
        <taxon>Metazoa</taxon>
        <taxon>Cnidaria</taxon>
        <taxon>Hydrozoa</taxon>
        <taxon>Hydroidolina</taxon>
        <taxon>Leptothecata</taxon>
        <taxon>Obeliida</taxon>
        <taxon>Clytiidae</taxon>
        <taxon>Clytia</taxon>
    </lineage>
</organism>
<dbReference type="AlphaFoldDB" id="A0A7M5XB36"/>
<dbReference type="PANTHER" id="PTHR45877:SF2">
    <property type="entry name" value="E3 UBIQUITIN-PROTEIN LIGASE SINA-RELATED"/>
    <property type="match status" value="1"/>
</dbReference>
<dbReference type="Gene3D" id="3.30.40.10">
    <property type="entry name" value="Zinc/RING finger domain, C3HC4 (zinc finger)"/>
    <property type="match status" value="1"/>
</dbReference>
<dbReference type="Proteomes" id="UP000594262">
    <property type="component" value="Unplaced"/>
</dbReference>
<evidence type="ECO:0000256" key="1">
    <source>
        <dbReference type="ARBA" id="ARBA00022723"/>
    </source>
</evidence>
<evidence type="ECO:0000313" key="7">
    <source>
        <dbReference type="Proteomes" id="UP000594262"/>
    </source>
</evidence>
<dbReference type="InterPro" id="IPR001841">
    <property type="entry name" value="Znf_RING"/>
</dbReference>
<dbReference type="SUPFAM" id="SSF57850">
    <property type="entry name" value="RING/U-box"/>
    <property type="match status" value="1"/>
</dbReference>
<sequence>MKVFKKLFFKNSIANDFIEMCTRDSDAHVSTSLPEVIISTAPILVNQPVTENEELYEVPTPEAKRKSVDHQCGCRLIPKQRQSAPDNRIPKLSITSMECPICFEDFKPTTKIYQCFNGHLYCGDCKPKLDCLMCPQCRQPLPEDGIRNVFLEKIIKRIYERKPSTGQQPNP</sequence>
<dbReference type="PANTHER" id="PTHR45877">
    <property type="entry name" value="E3 UBIQUITIN-PROTEIN LIGASE SIAH2"/>
    <property type="match status" value="1"/>
</dbReference>
<dbReference type="PROSITE" id="PS50089">
    <property type="entry name" value="ZF_RING_2"/>
    <property type="match status" value="1"/>
</dbReference>
<feature type="domain" description="RING-type" evidence="5">
    <location>
        <begin position="99"/>
        <end position="138"/>
    </location>
</feature>
<keyword evidence="7" id="KW-1185">Reference proteome</keyword>
<evidence type="ECO:0000256" key="2">
    <source>
        <dbReference type="ARBA" id="ARBA00022771"/>
    </source>
</evidence>
<dbReference type="GO" id="GO:0031624">
    <property type="term" value="F:ubiquitin conjugating enzyme binding"/>
    <property type="evidence" value="ECO:0007669"/>
    <property type="project" value="TreeGrafter"/>
</dbReference>
<evidence type="ECO:0000256" key="4">
    <source>
        <dbReference type="PROSITE-ProRule" id="PRU00175"/>
    </source>
</evidence>
<keyword evidence="1" id="KW-0479">Metal-binding</keyword>
<dbReference type="InterPro" id="IPR013083">
    <property type="entry name" value="Znf_RING/FYVE/PHD"/>
</dbReference>
<reference evidence="6" key="1">
    <citation type="submission" date="2021-01" db="UniProtKB">
        <authorList>
            <consortium name="EnsemblMetazoa"/>
        </authorList>
    </citation>
    <scope>IDENTIFICATION</scope>
</reference>
<dbReference type="EnsemblMetazoa" id="CLYHEMT026239.1">
    <property type="protein sequence ID" value="CLYHEMP026239.1"/>
    <property type="gene ID" value="CLYHEMG026239"/>
</dbReference>
<dbReference type="EnsemblMetazoa" id="CLYHEMT020451.1">
    <property type="protein sequence ID" value="CLYHEMP020451.1"/>
    <property type="gene ID" value="CLYHEMG020451"/>
</dbReference>
<evidence type="ECO:0000259" key="5">
    <source>
        <dbReference type="PROSITE" id="PS50089"/>
    </source>
</evidence>
<evidence type="ECO:0000256" key="3">
    <source>
        <dbReference type="ARBA" id="ARBA00022833"/>
    </source>
</evidence>
<dbReference type="GO" id="GO:0008270">
    <property type="term" value="F:zinc ion binding"/>
    <property type="evidence" value="ECO:0007669"/>
    <property type="project" value="UniProtKB-KW"/>
</dbReference>
<protein>
    <recommendedName>
        <fullName evidence="5">RING-type domain-containing protein</fullName>
    </recommendedName>
</protein>
<proteinExistence type="predicted"/>
<evidence type="ECO:0000313" key="6">
    <source>
        <dbReference type="EnsemblMetazoa" id="CLYHEMP020451.1"/>
    </source>
</evidence>
<accession>A0A7M5XB36</accession>
<keyword evidence="2 4" id="KW-0863">Zinc-finger</keyword>
<dbReference type="InterPro" id="IPR049548">
    <property type="entry name" value="Sina-like_RING"/>
</dbReference>
<keyword evidence="3" id="KW-0862">Zinc</keyword>
<dbReference type="GO" id="GO:0005737">
    <property type="term" value="C:cytoplasm"/>
    <property type="evidence" value="ECO:0007669"/>
    <property type="project" value="TreeGrafter"/>
</dbReference>
<dbReference type="OrthoDB" id="2142040at2759"/>
<dbReference type="GO" id="GO:0043161">
    <property type="term" value="P:proteasome-mediated ubiquitin-dependent protein catabolic process"/>
    <property type="evidence" value="ECO:0007669"/>
    <property type="project" value="TreeGrafter"/>
</dbReference>
<name>A0A7M5XB36_9CNID</name>
<dbReference type="Pfam" id="PF21362">
    <property type="entry name" value="Sina_RING"/>
    <property type="match status" value="1"/>
</dbReference>